<reference evidence="1" key="1">
    <citation type="submission" date="2020-07" db="EMBL/GenBank/DDBJ databases">
        <title>Multicomponent nature underlies the extraordinary mechanical properties of spider dragline silk.</title>
        <authorList>
            <person name="Kono N."/>
            <person name="Nakamura H."/>
            <person name="Mori M."/>
            <person name="Yoshida Y."/>
            <person name="Ohtoshi R."/>
            <person name="Malay A.D."/>
            <person name="Moran D.A.P."/>
            <person name="Tomita M."/>
            <person name="Numata K."/>
            <person name="Arakawa K."/>
        </authorList>
    </citation>
    <scope>NUCLEOTIDE SEQUENCE</scope>
</reference>
<organism evidence="1 2">
    <name type="scientific">Trichonephila clavata</name>
    <name type="common">Joro spider</name>
    <name type="synonym">Nephila clavata</name>
    <dbReference type="NCBI Taxonomy" id="2740835"/>
    <lineage>
        <taxon>Eukaryota</taxon>
        <taxon>Metazoa</taxon>
        <taxon>Ecdysozoa</taxon>
        <taxon>Arthropoda</taxon>
        <taxon>Chelicerata</taxon>
        <taxon>Arachnida</taxon>
        <taxon>Araneae</taxon>
        <taxon>Araneomorphae</taxon>
        <taxon>Entelegynae</taxon>
        <taxon>Araneoidea</taxon>
        <taxon>Nephilidae</taxon>
        <taxon>Trichonephila</taxon>
    </lineage>
</organism>
<gene>
    <name evidence="1" type="ORF">TNCT_541741</name>
</gene>
<dbReference type="AlphaFoldDB" id="A0A8X6KRV7"/>
<accession>A0A8X6KRV7</accession>
<evidence type="ECO:0000313" key="2">
    <source>
        <dbReference type="Proteomes" id="UP000887116"/>
    </source>
</evidence>
<evidence type="ECO:0000313" key="1">
    <source>
        <dbReference type="EMBL" id="GFQ84350.1"/>
    </source>
</evidence>
<dbReference type="EMBL" id="BMAO01022789">
    <property type="protein sequence ID" value="GFQ84350.1"/>
    <property type="molecule type" value="Genomic_DNA"/>
</dbReference>
<protein>
    <submittedName>
        <fullName evidence="1">Uncharacterized protein</fullName>
    </submittedName>
</protein>
<sequence>MQRTNSLHLCWWEGSNMVEKPSSWPDTKDSDFKDALELATEERKPTVTTNLSLNDSDSNFFEWTKRVSKFLPSFELWPM</sequence>
<proteinExistence type="predicted"/>
<name>A0A8X6KRV7_TRICU</name>
<dbReference type="Proteomes" id="UP000887116">
    <property type="component" value="Unassembled WGS sequence"/>
</dbReference>
<comment type="caution">
    <text evidence="1">The sequence shown here is derived from an EMBL/GenBank/DDBJ whole genome shotgun (WGS) entry which is preliminary data.</text>
</comment>
<keyword evidence="2" id="KW-1185">Reference proteome</keyword>